<evidence type="ECO:0000256" key="9">
    <source>
        <dbReference type="RuleBase" id="RU364149"/>
    </source>
</evidence>
<evidence type="ECO:0000256" key="7">
    <source>
        <dbReference type="ARBA" id="ARBA00023242"/>
    </source>
</evidence>
<dbReference type="SUPFAM" id="SSF50978">
    <property type="entry name" value="WD40 repeat-like"/>
    <property type="match status" value="1"/>
</dbReference>
<keyword evidence="4 9" id="KW-0805">Transcription regulation</keyword>
<evidence type="ECO:0000256" key="8">
    <source>
        <dbReference type="ARBA" id="ARBA00032015"/>
    </source>
</evidence>
<dbReference type="PANTHER" id="PTHR13224:SF6">
    <property type="entry name" value="MEDIATOR OF RNA POLYMERASE II TRANSCRIPTION SUBUNIT 16"/>
    <property type="match status" value="1"/>
</dbReference>
<organism evidence="11 12">
    <name type="scientific">Bombardia bombarda</name>
    <dbReference type="NCBI Taxonomy" id="252184"/>
    <lineage>
        <taxon>Eukaryota</taxon>
        <taxon>Fungi</taxon>
        <taxon>Dikarya</taxon>
        <taxon>Ascomycota</taxon>
        <taxon>Pezizomycotina</taxon>
        <taxon>Sordariomycetes</taxon>
        <taxon>Sordariomycetidae</taxon>
        <taxon>Sordariales</taxon>
        <taxon>Lasiosphaeriaceae</taxon>
        <taxon>Bombardia</taxon>
    </lineage>
</organism>
<evidence type="ECO:0000256" key="4">
    <source>
        <dbReference type="ARBA" id="ARBA00023015"/>
    </source>
</evidence>
<comment type="subcellular location">
    <subcellularLocation>
        <location evidence="1 9">Nucleus</location>
    </subcellularLocation>
</comment>
<evidence type="ECO:0000259" key="10">
    <source>
        <dbReference type="Pfam" id="PF11635"/>
    </source>
</evidence>
<dbReference type="GO" id="GO:0045893">
    <property type="term" value="P:positive regulation of DNA-templated transcription"/>
    <property type="evidence" value="ECO:0007669"/>
    <property type="project" value="TreeGrafter"/>
</dbReference>
<dbReference type="PANTHER" id="PTHR13224">
    <property type="entry name" value="THYROID HORMONE RECEPTOR-ASSOCIATED PROTEIN-RELATED"/>
    <property type="match status" value="1"/>
</dbReference>
<protein>
    <recommendedName>
        <fullName evidence="3 9">Mediator of RNA polymerase II transcription subunit 16</fullName>
    </recommendedName>
    <alternativeName>
        <fullName evidence="8 9">Mediator complex subunit 16</fullName>
    </alternativeName>
</protein>
<evidence type="ECO:0000256" key="3">
    <source>
        <dbReference type="ARBA" id="ARBA00019614"/>
    </source>
</evidence>
<gene>
    <name evidence="9" type="primary">MED16</name>
    <name evidence="11" type="ORF">B0T17DRAFT_609553</name>
</gene>
<proteinExistence type="inferred from homology"/>
<evidence type="ECO:0000313" key="12">
    <source>
        <dbReference type="Proteomes" id="UP001174934"/>
    </source>
</evidence>
<dbReference type="InterPro" id="IPR048338">
    <property type="entry name" value="Mediator_Med16"/>
</dbReference>
<accession>A0AA39WNA3</accession>
<keyword evidence="5 9" id="KW-0010">Activator</keyword>
<keyword evidence="6 9" id="KW-0804">Transcription</keyword>
<dbReference type="EMBL" id="JAULSR010000005">
    <property type="protein sequence ID" value="KAK0618557.1"/>
    <property type="molecule type" value="Genomic_DNA"/>
</dbReference>
<name>A0AA39WNA3_9PEZI</name>
<evidence type="ECO:0000313" key="11">
    <source>
        <dbReference type="EMBL" id="KAK0618557.1"/>
    </source>
</evidence>
<comment type="subunit">
    <text evidence="9">Component of the Mediator complex.</text>
</comment>
<comment type="similarity">
    <text evidence="2 9">Belongs to the Mediator complex subunit 16 family.</text>
</comment>
<comment type="function">
    <text evidence="9">Component of the Mediator complex, a coactivator involved in the regulated transcription of nearly all RNA polymerase II-dependent genes. Mediator functions as a bridge to convey information from gene-specific regulatory proteins to the basal RNA polymerase II transcription machinery. Mediator is recruited to promoters by direct interactions with regulatory proteins and serves as a scaffold for the assembly of a functional preinitiation complex with RNA polymerase II and the general transcription factors.</text>
</comment>
<sequence length="997" mass="109683">MHVMDGDMALDEVDLFGDPVMDDTLTLTSRPAPAKQLQRRLDELRTRGCYQGIAWSRQGTIASISKDGQTIELRFLRCRPHDASWGLSEPYSLPPPNALSPPAGIITHLAWAATSSPELAVIDSVGRISILSFGITLNRAYNLRKWDADPVDDLHAVVGCYWLPLRMSNRQFNYQTNTYPAFGPWHPNHGKSALLCVTTNGLLKLIFSQNNNRVEETALELESVTSSDDSITHASLCSDIKDTLLIAFATTSKQLRVVRASIQWGLPQNAADKQAPPGSIHLTPVLRERHVAVSSWVGPSESTLDASMAQLSHIEVLPSVPRTSPVAIAAPAAVLTVRSYLPSDTSPYGQESQSILDRWEIVSDQEQAVHPAFEQLGPKNSATSPPTMTRLRKLEPIILPKIIVSIHTMQLGRVLCFAFSDGTVQYRDRFTMNEIYNEQDLNAVTSLHQIGFQFVDETPCLQVAFSPTNCSFVQICEDGEIRWNSLHYVMDDPNTALQDSRRYSAILAALSVAMSTVAIYQTNGDDLLAIGRLFVQNQGLDFAYAWIREMVNMLKTPVDYSEERYHDQLVRNHHLQLNLSILNHLGFRGEFKPRTFGGKFAFLALNVRNIVILITIATAAPPITSLGSHKEKLNPLDEPEVVDALAGCVKWAVDLLSWMTDCLLQLADDPAFMSILSDPKRFTELAAFLRARGDPSLYFLLASSTRGLLYAACRRLGHLEVVSTRASNHISEVKAHTPKDGDSTTASTLRPPSALYHAYQKMERYISSSLIKVSEFETLLKSLSQEIRKNYQVNLPNIPALHKTQMPGTGQGQTGGPNAQEKIIRRCELDILLASNPPPIFREVLLKFFTSSLPAFRSQTDPAGLYFSNFDLLEVEDEEASLAAKKAAGKRVDVFKRIELYANGRDVTTAAAGTGGISTTVAAFKNGSPRGGGQTAAGHGGGGNDASGPLWRRCVRCAAVMEDVTVQKPGFTFVVAQQRKCACGGNWSLLPKSSINL</sequence>
<evidence type="ECO:0000256" key="6">
    <source>
        <dbReference type="ARBA" id="ARBA00023163"/>
    </source>
</evidence>
<keyword evidence="12" id="KW-1185">Reference proteome</keyword>
<evidence type="ECO:0000256" key="1">
    <source>
        <dbReference type="ARBA" id="ARBA00004123"/>
    </source>
</evidence>
<evidence type="ECO:0000256" key="5">
    <source>
        <dbReference type="ARBA" id="ARBA00023159"/>
    </source>
</evidence>
<dbReference type="InterPro" id="IPR021665">
    <property type="entry name" value="Mediator_Med16_N"/>
</dbReference>
<dbReference type="InterPro" id="IPR036322">
    <property type="entry name" value="WD40_repeat_dom_sf"/>
</dbReference>
<feature type="domain" description="Mediator complex subunit Med16 N-terminal" evidence="10">
    <location>
        <begin position="170"/>
        <end position="455"/>
    </location>
</feature>
<dbReference type="AlphaFoldDB" id="A0AA39WNA3"/>
<comment type="caution">
    <text evidence="11">The sequence shown here is derived from an EMBL/GenBank/DDBJ whole genome shotgun (WGS) entry which is preliminary data.</text>
</comment>
<dbReference type="GO" id="GO:0016592">
    <property type="term" value="C:mediator complex"/>
    <property type="evidence" value="ECO:0007669"/>
    <property type="project" value="InterPro"/>
</dbReference>
<dbReference type="Proteomes" id="UP001174934">
    <property type="component" value="Unassembled WGS sequence"/>
</dbReference>
<evidence type="ECO:0000256" key="2">
    <source>
        <dbReference type="ARBA" id="ARBA00006543"/>
    </source>
</evidence>
<dbReference type="Pfam" id="PF11635">
    <property type="entry name" value="Med16_N"/>
    <property type="match status" value="1"/>
</dbReference>
<keyword evidence="7 9" id="KW-0539">Nucleus</keyword>
<reference evidence="11" key="1">
    <citation type="submission" date="2023-06" db="EMBL/GenBank/DDBJ databases">
        <title>Genome-scale phylogeny and comparative genomics of the fungal order Sordariales.</title>
        <authorList>
            <consortium name="Lawrence Berkeley National Laboratory"/>
            <person name="Hensen N."/>
            <person name="Bonometti L."/>
            <person name="Westerberg I."/>
            <person name="Brannstrom I.O."/>
            <person name="Guillou S."/>
            <person name="Cros-Aarteil S."/>
            <person name="Calhoun S."/>
            <person name="Haridas S."/>
            <person name="Kuo A."/>
            <person name="Mondo S."/>
            <person name="Pangilinan J."/>
            <person name="Riley R."/>
            <person name="LaButti K."/>
            <person name="Andreopoulos B."/>
            <person name="Lipzen A."/>
            <person name="Chen C."/>
            <person name="Yanf M."/>
            <person name="Daum C."/>
            <person name="Ng V."/>
            <person name="Clum A."/>
            <person name="Steindorff A."/>
            <person name="Ohm R."/>
            <person name="Martin F."/>
            <person name="Silar P."/>
            <person name="Natvig D."/>
            <person name="Lalanne C."/>
            <person name="Gautier V."/>
            <person name="Ament-velasquez S.L."/>
            <person name="Kruys A."/>
            <person name="Hutchinson M.I."/>
            <person name="Powell A.J."/>
            <person name="Barry K."/>
            <person name="Miller A.N."/>
            <person name="Grigoriev I.V."/>
            <person name="Debuchy R."/>
            <person name="Gladieux P."/>
            <person name="Thoren M.H."/>
            <person name="Johannesson H."/>
        </authorList>
    </citation>
    <scope>NUCLEOTIDE SEQUENCE</scope>
    <source>
        <strain evidence="11">SMH3391-2</strain>
    </source>
</reference>